<dbReference type="EMBL" id="JABBWK010000063">
    <property type="protein sequence ID" value="KAG1895718.1"/>
    <property type="molecule type" value="Genomic_DNA"/>
</dbReference>
<dbReference type="AlphaFoldDB" id="A0AAD4DX11"/>
<reference evidence="1" key="1">
    <citation type="journal article" date="2020" name="New Phytol.">
        <title>Comparative genomics reveals dynamic genome evolution in host specialist ectomycorrhizal fungi.</title>
        <authorList>
            <person name="Lofgren L.A."/>
            <person name="Nguyen N.H."/>
            <person name="Vilgalys R."/>
            <person name="Ruytinx J."/>
            <person name="Liao H.L."/>
            <person name="Branco S."/>
            <person name="Kuo A."/>
            <person name="LaButti K."/>
            <person name="Lipzen A."/>
            <person name="Andreopoulos W."/>
            <person name="Pangilinan J."/>
            <person name="Riley R."/>
            <person name="Hundley H."/>
            <person name="Na H."/>
            <person name="Barry K."/>
            <person name="Grigoriev I.V."/>
            <person name="Stajich J.E."/>
            <person name="Kennedy P.G."/>
        </authorList>
    </citation>
    <scope>NUCLEOTIDE SEQUENCE</scope>
    <source>
        <strain evidence="1">FC203</strain>
    </source>
</reference>
<keyword evidence="2" id="KW-1185">Reference proteome</keyword>
<dbReference type="RefSeq" id="XP_041221294.1">
    <property type="nucleotide sequence ID" value="XM_041367845.1"/>
</dbReference>
<dbReference type="GeneID" id="64662143"/>
<dbReference type="Proteomes" id="UP001195769">
    <property type="component" value="Unassembled WGS sequence"/>
</dbReference>
<sequence length="206" mass="22033">MPEAPQQQTIWPFEGRQVAGNAGSTLTVELWVQCLKARPSGSGIEAHAVSHKTYVQLRQFNFGMNTHPLAMSLPMNLSWKLHSTSAAIHVKQPAPPLPESPLAKSTTSLLNFGSSPSLPSQAIANESTISAFQFGGQAPLPQVGNWTPIPLTAAPNPTTPPAAPSSEPVAYSLKAMPYRERRQTFTNLVGEAERAAIDIVACLQGE</sequence>
<proteinExistence type="predicted"/>
<name>A0AAD4DX11_9AGAM</name>
<evidence type="ECO:0000313" key="1">
    <source>
        <dbReference type="EMBL" id="KAG1895718.1"/>
    </source>
</evidence>
<comment type="caution">
    <text evidence="1">The sequence shown here is derived from an EMBL/GenBank/DDBJ whole genome shotgun (WGS) entry which is preliminary data.</text>
</comment>
<protein>
    <submittedName>
        <fullName evidence="1">Uncharacterized protein</fullName>
    </submittedName>
</protein>
<evidence type="ECO:0000313" key="2">
    <source>
        <dbReference type="Proteomes" id="UP001195769"/>
    </source>
</evidence>
<gene>
    <name evidence="1" type="ORF">F5891DRAFT_1193893</name>
</gene>
<accession>A0AAD4DX11</accession>
<organism evidence="1 2">
    <name type="scientific">Suillus fuscotomentosus</name>
    <dbReference type="NCBI Taxonomy" id="1912939"/>
    <lineage>
        <taxon>Eukaryota</taxon>
        <taxon>Fungi</taxon>
        <taxon>Dikarya</taxon>
        <taxon>Basidiomycota</taxon>
        <taxon>Agaricomycotina</taxon>
        <taxon>Agaricomycetes</taxon>
        <taxon>Agaricomycetidae</taxon>
        <taxon>Boletales</taxon>
        <taxon>Suillineae</taxon>
        <taxon>Suillaceae</taxon>
        <taxon>Suillus</taxon>
    </lineage>
</organism>